<feature type="region of interest" description="Disordered" evidence="1">
    <location>
        <begin position="19"/>
        <end position="40"/>
    </location>
</feature>
<dbReference type="RefSeq" id="WP_277600102.1">
    <property type="nucleotide sequence ID" value="NZ_BAAADY010000035.1"/>
</dbReference>
<gene>
    <name evidence="2" type="ORF">GGR89_000118</name>
</gene>
<evidence type="ECO:0000313" key="2">
    <source>
        <dbReference type="EMBL" id="NJB95826.1"/>
    </source>
</evidence>
<proteinExistence type="predicted"/>
<dbReference type="EMBL" id="JAATJB010000001">
    <property type="protein sequence ID" value="NJB95826.1"/>
    <property type="molecule type" value="Genomic_DNA"/>
</dbReference>
<protein>
    <submittedName>
        <fullName evidence="2">Uncharacterized protein</fullName>
    </submittedName>
</protein>
<comment type="caution">
    <text evidence="2">The sequence shown here is derived from an EMBL/GenBank/DDBJ whole genome shotgun (WGS) entry which is preliminary data.</text>
</comment>
<sequence length="40" mass="4367">MAVYRVIEAGEVVNRIEWDGTSPYDPGENRTLEAEAEAGA</sequence>
<dbReference type="Proteomes" id="UP000531251">
    <property type="component" value="Unassembled WGS sequence"/>
</dbReference>
<evidence type="ECO:0000313" key="3">
    <source>
        <dbReference type="Proteomes" id="UP000531251"/>
    </source>
</evidence>
<keyword evidence="3" id="KW-1185">Reference proteome</keyword>
<organism evidence="2 3">
    <name type="scientific">Sphingomonas trueperi</name>
    <dbReference type="NCBI Taxonomy" id="53317"/>
    <lineage>
        <taxon>Bacteria</taxon>
        <taxon>Pseudomonadati</taxon>
        <taxon>Pseudomonadota</taxon>
        <taxon>Alphaproteobacteria</taxon>
        <taxon>Sphingomonadales</taxon>
        <taxon>Sphingomonadaceae</taxon>
        <taxon>Sphingomonas</taxon>
    </lineage>
</organism>
<dbReference type="AlphaFoldDB" id="A0A7X5XXW5"/>
<accession>A0A7X5XXW5</accession>
<reference evidence="2 3" key="1">
    <citation type="submission" date="2020-03" db="EMBL/GenBank/DDBJ databases">
        <title>Genomic Encyclopedia of Type Strains, Phase IV (KMG-IV): sequencing the most valuable type-strain genomes for metagenomic binning, comparative biology and taxonomic classification.</title>
        <authorList>
            <person name="Goeker M."/>
        </authorList>
    </citation>
    <scope>NUCLEOTIDE SEQUENCE [LARGE SCALE GENOMIC DNA]</scope>
    <source>
        <strain evidence="2 3">DSM 7225</strain>
    </source>
</reference>
<name>A0A7X5XXW5_9SPHN</name>
<evidence type="ECO:0000256" key="1">
    <source>
        <dbReference type="SAM" id="MobiDB-lite"/>
    </source>
</evidence>